<organism evidence="6 7">
    <name type="scientific">Pelagibacterium flavum</name>
    <dbReference type="NCBI Taxonomy" id="2984530"/>
    <lineage>
        <taxon>Bacteria</taxon>
        <taxon>Pseudomonadati</taxon>
        <taxon>Pseudomonadota</taxon>
        <taxon>Alphaproteobacteria</taxon>
        <taxon>Hyphomicrobiales</taxon>
        <taxon>Devosiaceae</taxon>
        <taxon>Pelagibacterium</taxon>
    </lineage>
</organism>
<dbReference type="RefSeq" id="WP_264224861.1">
    <property type="nucleotide sequence ID" value="NZ_CP107716.1"/>
</dbReference>
<evidence type="ECO:0000256" key="2">
    <source>
        <dbReference type="ARBA" id="ARBA00023125"/>
    </source>
</evidence>
<dbReference type="Gene3D" id="1.10.10.10">
    <property type="entry name" value="Winged helix-like DNA-binding domain superfamily/Winged helix DNA-binding domain"/>
    <property type="match status" value="1"/>
</dbReference>
<accession>A0ABY6IKT6</accession>
<evidence type="ECO:0000256" key="3">
    <source>
        <dbReference type="ARBA" id="ARBA00023163"/>
    </source>
</evidence>
<dbReference type="SUPFAM" id="SSF55781">
    <property type="entry name" value="GAF domain-like"/>
    <property type="match status" value="1"/>
</dbReference>
<dbReference type="PANTHER" id="PTHR30136">
    <property type="entry name" value="HELIX-TURN-HELIX TRANSCRIPTIONAL REGULATOR, ICLR FAMILY"/>
    <property type="match status" value="1"/>
</dbReference>
<dbReference type="SUPFAM" id="SSF46785">
    <property type="entry name" value="Winged helix' DNA-binding domain"/>
    <property type="match status" value="1"/>
</dbReference>
<evidence type="ECO:0000313" key="6">
    <source>
        <dbReference type="EMBL" id="UYQ71206.1"/>
    </source>
</evidence>
<evidence type="ECO:0000256" key="1">
    <source>
        <dbReference type="ARBA" id="ARBA00023015"/>
    </source>
</evidence>
<keyword evidence="7" id="KW-1185">Reference proteome</keyword>
<name>A0ABY6IKT6_9HYPH</name>
<dbReference type="PROSITE" id="PS51078">
    <property type="entry name" value="ICLR_ED"/>
    <property type="match status" value="1"/>
</dbReference>
<dbReference type="InterPro" id="IPR005471">
    <property type="entry name" value="Tscrpt_reg_IclR_N"/>
</dbReference>
<dbReference type="PANTHER" id="PTHR30136:SF24">
    <property type="entry name" value="HTH-TYPE TRANSCRIPTIONAL REPRESSOR ALLR"/>
    <property type="match status" value="1"/>
</dbReference>
<dbReference type="SMART" id="SM00346">
    <property type="entry name" value="HTH_ICLR"/>
    <property type="match status" value="1"/>
</dbReference>
<dbReference type="PROSITE" id="PS51077">
    <property type="entry name" value="HTH_ICLR"/>
    <property type="match status" value="1"/>
</dbReference>
<dbReference type="Pfam" id="PF09339">
    <property type="entry name" value="HTH_IclR"/>
    <property type="match status" value="1"/>
</dbReference>
<evidence type="ECO:0000259" key="4">
    <source>
        <dbReference type="PROSITE" id="PS51077"/>
    </source>
</evidence>
<dbReference type="EMBL" id="CP107716">
    <property type="protein sequence ID" value="UYQ71206.1"/>
    <property type="molecule type" value="Genomic_DNA"/>
</dbReference>
<protein>
    <submittedName>
        <fullName evidence="6">IclR family transcriptional regulator</fullName>
    </submittedName>
</protein>
<keyword evidence="1" id="KW-0805">Transcription regulation</keyword>
<feature type="domain" description="HTH iclR-type" evidence="4">
    <location>
        <begin position="15"/>
        <end position="77"/>
    </location>
</feature>
<dbReference type="Proteomes" id="UP001163882">
    <property type="component" value="Chromosome"/>
</dbReference>
<dbReference type="InterPro" id="IPR029016">
    <property type="entry name" value="GAF-like_dom_sf"/>
</dbReference>
<dbReference type="Gene3D" id="3.30.450.40">
    <property type="match status" value="1"/>
</dbReference>
<dbReference type="InterPro" id="IPR050707">
    <property type="entry name" value="HTH_MetabolicPath_Reg"/>
</dbReference>
<evidence type="ECO:0000313" key="7">
    <source>
        <dbReference type="Proteomes" id="UP001163882"/>
    </source>
</evidence>
<gene>
    <name evidence="6" type="ORF">OF122_14280</name>
</gene>
<proteinExistence type="predicted"/>
<dbReference type="InterPro" id="IPR036388">
    <property type="entry name" value="WH-like_DNA-bd_sf"/>
</dbReference>
<feature type="domain" description="IclR-ED" evidence="5">
    <location>
        <begin position="78"/>
        <end position="261"/>
    </location>
</feature>
<reference evidence="6" key="1">
    <citation type="submission" date="2022-10" db="EMBL/GenBank/DDBJ databases">
        <title>YIM 151497 complete genome.</title>
        <authorList>
            <person name="Chen X."/>
        </authorList>
    </citation>
    <scope>NUCLEOTIDE SEQUENCE</scope>
    <source>
        <strain evidence="6">YIM 151497</strain>
    </source>
</reference>
<sequence length="266" mass="29022">MNEMVTSPPPRSGIVQSIDRAMAILEVLGEDEEGYRLTDLARRTGLSVSTVHRLLTTLEQRRFVQFDRSDGMWHVGRGAFTVGSAFVRQRNFVAPALPLLRRLRDQTRETVNLGIVDDGEVVVLTQVESREIMRAITRVGGRAPVVNSGMGKAILASYSDADVDAAISRNGLRRITEKSITRASELRADIAAIRQRGYALDDEEFVTGLRCAAAVVYNAQAEALCAISISGLAVRVSDERLHVLGRLIAEAAKELTVILGGQLPGR</sequence>
<evidence type="ECO:0000259" key="5">
    <source>
        <dbReference type="PROSITE" id="PS51078"/>
    </source>
</evidence>
<dbReference type="InterPro" id="IPR036390">
    <property type="entry name" value="WH_DNA-bd_sf"/>
</dbReference>
<keyword evidence="3" id="KW-0804">Transcription</keyword>
<dbReference type="InterPro" id="IPR014757">
    <property type="entry name" value="Tscrpt_reg_IclR_C"/>
</dbReference>
<keyword evidence="2" id="KW-0238">DNA-binding</keyword>
<dbReference type="Pfam" id="PF01614">
    <property type="entry name" value="IclR_C"/>
    <property type="match status" value="1"/>
</dbReference>